<dbReference type="Pfam" id="PF01363">
    <property type="entry name" value="FYVE"/>
    <property type="match status" value="1"/>
</dbReference>
<dbReference type="FunFam" id="2.30.29.30:FF:000135">
    <property type="entry name" value="Myotubularin related protein 6"/>
    <property type="match status" value="1"/>
</dbReference>
<evidence type="ECO:0000259" key="18">
    <source>
        <dbReference type="PROSITE" id="PS51339"/>
    </source>
</evidence>
<accession>A0AAD9RAS2</accession>
<dbReference type="InterPro" id="IPR013083">
    <property type="entry name" value="Znf_RING/FYVE/PHD"/>
</dbReference>
<dbReference type="InterPro" id="IPR029021">
    <property type="entry name" value="Prot-tyrosine_phosphatase-like"/>
</dbReference>
<dbReference type="InterPro" id="IPR016130">
    <property type="entry name" value="Tyr_Pase_AS"/>
</dbReference>
<dbReference type="InterPro" id="IPR011011">
    <property type="entry name" value="Znf_FYVE_PHD"/>
</dbReference>
<dbReference type="SUPFAM" id="SSF52799">
    <property type="entry name" value="(Phosphotyrosine protein) phosphatases II"/>
    <property type="match status" value="1"/>
</dbReference>
<dbReference type="Pfam" id="PF06602">
    <property type="entry name" value="Myotub-related"/>
    <property type="match status" value="1"/>
</dbReference>
<dbReference type="InterPro" id="IPR010569">
    <property type="entry name" value="Myotubularin-like_Pase_dom"/>
</dbReference>
<evidence type="ECO:0000256" key="1">
    <source>
        <dbReference type="ARBA" id="ARBA00004184"/>
    </source>
</evidence>
<comment type="caution">
    <text evidence="19">The sequence shown here is derived from an EMBL/GenBank/DDBJ whole genome shotgun (WGS) entry which is preliminary data.</text>
</comment>
<proteinExistence type="inferred from homology"/>
<dbReference type="GO" id="GO:0008270">
    <property type="term" value="F:zinc ion binding"/>
    <property type="evidence" value="ECO:0007669"/>
    <property type="project" value="UniProtKB-KW"/>
</dbReference>
<name>A0AAD9RAS2_9HYME</name>
<dbReference type="SUPFAM" id="SSF57903">
    <property type="entry name" value="FYVE/PHD zinc finger"/>
    <property type="match status" value="1"/>
</dbReference>
<dbReference type="GO" id="GO:0046856">
    <property type="term" value="P:phosphatidylinositol dephosphorylation"/>
    <property type="evidence" value="ECO:0007669"/>
    <property type="project" value="TreeGrafter"/>
</dbReference>
<dbReference type="PROSITE" id="PS00383">
    <property type="entry name" value="TYR_PHOSPHATASE_1"/>
    <property type="match status" value="1"/>
</dbReference>
<dbReference type="SUPFAM" id="SSF50729">
    <property type="entry name" value="PH domain-like"/>
    <property type="match status" value="1"/>
</dbReference>
<keyword evidence="7 15" id="KW-0863">Zinc-finger</keyword>
<evidence type="ECO:0000313" key="20">
    <source>
        <dbReference type="Proteomes" id="UP001258017"/>
    </source>
</evidence>
<dbReference type="GO" id="GO:0005737">
    <property type="term" value="C:cytoplasm"/>
    <property type="evidence" value="ECO:0007669"/>
    <property type="project" value="UniProtKB-SubCell"/>
</dbReference>
<dbReference type="AlphaFoldDB" id="A0AAD9RAS2"/>
<evidence type="ECO:0000256" key="15">
    <source>
        <dbReference type="PROSITE-ProRule" id="PRU00091"/>
    </source>
</evidence>
<evidence type="ECO:0000256" key="3">
    <source>
        <dbReference type="ARBA" id="ARBA00007471"/>
    </source>
</evidence>
<dbReference type="InterPro" id="IPR000306">
    <property type="entry name" value="Znf_FYVE"/>
</dbReference>
<evidence type="ECO:0000259" key="17">
    <source>
        <dbReference type="PROSITE" id="PS50178"/>
    </source>
</evidence>
<sequence>MDQIKIPKVENVRLLEKYGNNHSIGTLYLTVTHLIFVERNGKKKIWVLYTHISNIEKQPLSTAGSPLYIKCKHFYIVTFVIPKERDCHDIYLTLLKLSCPANLEDLYCFNYQTSKEILPKHVGWNFFNVQSEFQRQGVPNEEWSLSYLNTNYELCDTYPKYVYVPSACANNILLGSAKFRSRGRLPVLTYLHSNKAVICRCSQPLSGFSARCPEDELIMYYILCTNPNSKYMYVVDTRPRINAFANRAAGKGYENENFYDNIKFQFFGIENIHVMRTSLNKLMELQRTTSMSAFLNGLESSGWLKHIRSILETAWFIARAVSTGVSVVVHCSDGWDRTAQVCSLAALLLDPYYRTIQGFQALIEKDWLSFGHKFSDRCGYISSDGKELAPIFTQFIDATYQLLQQYPHKFQFNEFFLLTLHDHVHSCQYGTFIGNSEKERQMLRLSEKTYSLWGYIANNTSEYINPLYECKHWSNDSNDVLQPKLAPQNIIIWRGLYFRFENGIHPREAYDDMLLTIHDHTSSLEDHVKLLVKRVNSLGQLLNLNNIQRKNVQGKHKFDNKYVKESLSENIKENSNHEEKMNTKQKASQLENELKTVAIEWKSSRNMEECTCSTTFDAFNRKHHCWSCGDVLCTRCMGMHSVLTGHLSQRAVPICKSCSQNSSSSSISP</sequence>
<dbReference type="PROSITE" id="PS51339">
    <property type="entry name" value="PPASE_MYOTUBULARIN"/>
    <property type="match status" value="1"/>
</dbReference>
<evidence type="ECO:0000256" key="8">
    <source>
        <dbReference type="ARBA" id="ARBA00022801"/>
    </source>
</evidence>
<comment type="subcellular location">
    <subcellularLocation>
        <location evidence="2">Cytoplasm</location>
    </subcellularLocation>
    <subcellularLocation>
        <location evidence="1">Endomembrane system</location>
        <topology evidence="1">Peripheral membrane protein</topology>
    </subcellularLocation>
</comment>
<evidence type="ECO:0000256" key="10">
    <source>
        <dbReference type="ARBA" id="ARBA00023098"/>
    </source>
</evidence>
<keyword evidence="20" id="KW-1185">Reference proteome</keyword>
<dbReference type="InterPro" id="IPR000387">
    <property type="entry name" value="Tyr_Pase_dom"/>
</dbReference>
<dbReference type="Pfam" id="PF21098">
    <property type="entry name" value="PH-GRAM_MTMR6-like"/>
    <property type="match status" value="1"/>
</dbReference>
<keyword evidence="5" id="KW-0963">Cytoplasm</keyword>
<feature type="domain" description="Tyrosine specific protein phosphatases" evidence="16">
    <location>
        <begin position="301"/>
        <end position="362"/>
    </location>
</feature>
<organism evidence="19 20">
    <name type="scientific">Odynerus spinipes</name>
    <dbReference type="NCBI Taxonomy" id="1348599"/>
    <lineage>
        <taxon>Eukaryota</taxon>
        <taxon>Metazoa</taxon>
        <taxon>Ecdysozoa</taxon>
        <taxon>Arthropoda</taxon>
        <taxon>Hexapoda</taxon>
        <taxon>Insecta</taxon>
        <taxon>Pterygota</taxon>
        <taxon>Neoptera</taxon>
        <taxon>Endopterygota</taxon>
        <taxon>Hymenoptera</taxon>
        <taxon>Apocrita</taxon>
        <taxon>Aculeata</taxon>
        <taxon>Vespoidea</taxon>
        <taxon>Vespidae</taxon>
        <taxon>Eumeninae</taxon>
        <taxon>Odynerus</taxon>
    </lineage>
</organism>
<dbReference type="InterPro" id="IPR030564">
    <property type="entry name" value="Myotubularin"/>
</dbReference>
<keyword evidence="6" id="KW-0479">Metal-binding</keyword>
<feature type="binding site" evidence="14">
    <location>
        <begin position="271"/>
        <end position="272"/>
    </location>
    <ligand>
        <name>substrate</name>
    </ligand>
</feature>
<evidence type="ECO:0000256" key="14">
    <source>
        <dbReference type="PIRSR" id="PIRSR630564-2"/>
    </source>
</evidence>
<dbReference type="PANTHER" id="PTHR10807">
    <property type="entry name" value="MYOTUBULARIN-RELATED"/>
    <property type="match status" value="1"/>
</dbReference>
<feature type="binding site" evidence="14">
    <location>
        <begin position="331"/>
        <end position="337"/>
    </location>
    <ligand>
        <name>substrate</name>
    </ligand>
</feature>
<dbReference type="Gene3D" id="3.30.40.10">
    <property type="entry name" value="Zinc/RING finger domain, C3HC4 (zinc finger)"/>
    <property type="match status" value="1"/>
</dbReference>
<evidence type="ECO:0000256" key="4">
    <source>
        <dbReference type="ARBA" id="ARBA00012903"/>
    </source>
</evidence>
<dbReference type="GO" id="GO:0004438">
    <property type="term" value="F:phosphatidylinositol-3-phosphate phosphatase activity"/>
    <property type="evidence" value="ECO:0007669"/>
    <property type="project" value="TreeGrafter"/>
</dbReference>
<evidence type="ECO:0000259" key="16">
    <source>
        <dbReference type="PROSITE" id="PS50056"/>
    </source>
</evidence>
<dbReference type="CDD" id="cd13210">
    <property type="entry name" value="PH-GRAM_MTMR6-like"/>
    <property type="match status" value="1"/>
</dbReference>
<keyword evidence="10" id="KW-0443">Lipid metabolism</keyword>
<dbReference type="GO" id="GO:0012505">
    <property type="term" value="C:endomembrane system"/>
    <property type="evidence" value="ECO:0007669"/>
    <property type="project" value="UniProtKB-SubCell"/>
</dbReference>
<evidence type="ECO:0000313" key="19">
    <source>
        <dbReference type="EMBL" id="KAK2576292.1"/>
    </source>
</evidence>
<evidence type="ECO:0000256" key="11">
    <source>
        <dbReference type="ARBA" id="ARBA00023136"/>
    </source>
</evidence>
<evidence type="ECO:0000256" key="5">
    <source>
        <dbReference type="ARBA" id="ARBA00022490"/>
    </source>
</evidence>
<dbReference type="PROSITE" id="PS50056">
    <property type="entry name" value="TYR_PHOSPHATASE_2"/>
    <property type="match status" value="1"/>
</dbReference>
<dbReference type="InterPro" id="IPR011993">
    <property type="entry name" value="PH-like_dom_sf"/>
</dbReference>
<dbReference type="InterPro" id="IPR003595">
    <property type="entry name" value="Tyr_Pase_cat"/>
</dbReference>
<dbReference type="Gene3D" id="2.30.29.30">
    <property type="entry name" value="Pleckstrin-homology domain (PH domain)/Phosphotyrosine-binding domain (PTB)"/>
    <property type="match status" value="1"/>
</dbReference>
<comment type="similarity">
    <text evidence="3">Belongs to the protein-tyrosine phosphatase family. Non-receptor class myotubularin subfamily.</text>
</comment>
<dbReference type="SMART" id="SM00404">
    <property type="entry name" value="PTPc_motif"/>
    <property type="match status" value="1"/>
</dbReference>
<gene>
    <name evidence="19" type="ORF">KPH14_005658</name>
</gene>
<reference evidence="19" key="1">
    <citation type="submission" date="2021-08" db="EMBL/GenBank/DDBJ databases">
        <authorList>
            <person name="Misof B."/>
            <person name="Oliver O."/>
            <person name="Podsiadlowski L."/>
            <person name="Donath A."/>
            <person name="Peters R."/>
            <person name="Mayer C."/>
            <person name="Rust J."/>
            <person name="Gunkel S."/>
            <person name="Lesny P."/>
            <person name="Martin S."/>
            <person name="Oeyen J.P."/>
            <person name="Petersen M."/>
            <person name="Panagiotis P."/>
            <person name="Wilbrandt J."/>
            <person name="Tanja T."/>
        </authorList>
    </citation>
    <scope>NUCLEOTIDE SEQUENCE</scope>
    <source>
        <strain evidence="19">GBR_01_08_01A</strain>
        <tissue evidence="19">Thorax + abdomen</tissue>
    </source>
</reference>
<protein>
    <recommendedName>
        <fullName evidence="4">phosphatidylinositol-3,5-bisphosphate 3-phosphatase</fullName>
        <ecNumber evidence="4">3.1.3.95</ecNumber>
    </recommendedName>
    <alternativeName>
        <fullName evidence="12">Phosphatidylinositol-3,5-bisphosphate 3-phosphatase</fullName>
    </alternativeName>
</protein>
<dbReference type="InterPro" id="IPR048994">
    <property type="entry name" value="PH-GRAM_MTMR6-9"/>
</dbReference>
<dbReference type="GO" id="GO:0052629">
    <property type="term" value="F:phosphatidylinositol-3,5-bisphosphate 3-phosphatase activity"/>
    <property type="evidence" value="ECO:0007669"/>
    <property type="project" value="UniProtKB-EC"/>
</dbReference>
<evidence type="ECO:0000256" key="12">
    <source>
        <dbReference type="ARBA" id="ARBA00032571"/>
    </source>
</evidence>
<dbReference type="PROSITE" id="PS50178">
    <property type="entry name" value="ZF_FYVE"/>
    <property type="match status" value="1"/>
</dbReference>
<evidence type="ECO:0000256" key="9">
    <source>
        <dbReference type="ARBA" id="ARBA00022833"/>
    </source>
</evidence>
<dbReference type="Proteomes" id="UP001258017">
    <property type="component" value="Unassembled WGS sequence"/>
</dbReference>
<keyword evidence="11" id="KW-0472">Membrane</keyword>
<evidence type="ECO:0000256" key="7">
    <source>
        <dbReference type="ARBA" id="ARBA00022771"/>
    </source>
</evidence>
<dbReference type="EMBL" id="JAIFRP010004406">
    <property type="protein sequence ID" value="KAK2576292.1"/>
    <property type="molecule type" value="Genomic_DNA"/>
</dbReference>
<dbReference type="CDD" id="cd15738">
    <property type="entry name" value="FYVE_MTMR_unchar"/>
    <property type="match status" value="1"/>
</dbReference>
<dbReference type="SMART" id="SM00064">
    <property type="entry name" value="FYVE"/>
    <property type="match status" value="1"/>
</dbReference>
<feature type="domain" description="FYVE-type" evidence="17">
    <location>
        <begin position="612"/>
        <end position="663"/>
    </location>
</feature>
<keyword evidence="9" id="KW-0862">Zinc</keyword>
<dbReference type="EC" id="3.1.3.95" evidence="4"/>
<dbReference type="InterPro" id="IPR017455">
    <property type="entry name" value="Znf_FYVE-rel"/>
</dbReference>
<evidence type="ECO:0000256" key="2">
    <source>
        <dbReference type="ARBA" id="ARBA00004496"/>
    </source>
</evidence>
<dbReference type="PANTHER" id="PTHR10807:SF8">
    <property type="entry name" value="PHOSPHATIDYLINOSITOL-3-PHOSPHATE PHOSPHATASE"/>
    <property type="match status" value="1"/>
</dbReference>
<feature type="active site" description="Phosphocysteine intermediate" evidence="13">
    <location>
        <position position="331"/>
    </location>
</feature>
<evidence type="ECO:0000256" key="13">
    <source>
        <dbReference type="PIRSR" id="PIRSR630564-1"/>
    </source>
</evidence>
<keyword evidence="8" id="KW-0378">Hydrolase</keyword>
<evidence type="ECO:0000256" key="6">
    <source>
        <dbReference type="ARBA" id="ARBA00022723"/>
    </source>
</evidence>
<reference evidence="19" key="2">
    <citation type="journal article" date="2023" name="Commun. Biol.">
        <title>Intrasexual cuticular hydrocarbon dimorphism in a wasp sheds light on hydrocarbon biosynthesis genes in Hymenoptera.</title>
        <authorList>
            <person name="Moris V.C."/>
            <person name="Podsiadlowski L."/>
            <person name="Martin S."/>
            <person name="Oeyen J.P."/>
            <person name="Donath A."/>
            <person name="Petersen M."/>
            <person name="Wilbrandt J."/>
            <person name="Misof B."/>
            <person name="Liedtke D."/>
            <person name="Thamm M."/>
            <person name="Scheiner R."/>
            <person name="Schmitt T."/>
            <person name="Niehuis O."/>
        </authorList>
    </citation>
    <scope>NUCLEOTIDE SEQUENCE</scope>
    <source>
        <strain evidence="19">GBR_01_08_01A</strain>
    </source>
</reference>
<feature type="domain" description="Myotubularin phosphatase" evidence="18">
    <location>
        <begin position="123"/>
        <end position="497"/>
    </location>
</feature>